<proteinExistence type="inferred from homology"/>
<dbReference type="GO" id="GO:0000987">
    <property type="term" value="F:cis-regulatory region sequence-specific DNA binding"/>
    <property type="evidence" value="ECO:0007669"/>
    <property type="project" value="InterPro"/>
</dbReference>
<dbReference type="GO" id="GO:0006355">
    <property type="term" value="P:regulation of DNA-templated transcription"/>
    <property type="evidence" value="ECO:0007669"/>
    <property type="project" value="InterPro"/>
</dbReference>
<evidence type="ECO:0000313" key="4">
    <source>
        <dbReference type="Proteomes" id="UP000275925"/>
    </source>
</evidence>
<dbReference type="PANTHER" id="PTHR38781:SF1">
    <property type="entry name" value="ANTITOXIN DINJ-RELATED"/>
    <property type="match status" value="1"/>
</dbReference>
<evidence type="ECO:0000256" key="2">
    <source>
        <dbReference type="ARBA" id="ARBA00022649"/>
    </source>
</evidence>
<protein>
    <submittedName>
        <fullName evidence="3">Antitoxin RelB</fullName>
    </submittedName>
</protein>
<dbReference type="AlphaFoldDB" id="A0A388TJD4"/>
<evidence type="ECO:0000313" key="3">
    <source>
        <dbReference type="EMBL" id="GBR77146.1"/>
    </source>
</evidence>
<comment type="caution">
    <text evidence="3">The sequence shown here is derived from an EMBL/GenBank/DDBJ whole genome shotgun (WGS) entry which is preliminary data.</text>
</comment>
<dbReference type="InterPro" id="IPR026262">
    <property type="entry name" value="DinJ"/>
</dbReference>
<dbReference type="PIRSF" id="PIRSF003108">
    <property type="entry name" value="DinJ"/>
    <property type="match status" value="1"/>
</dbReference>
<name>A0A388TJD4_9BACT</name>
<dbReference type="Gene3D" id="1.10.1220.10">
    <property type="entry name" value="Met repressor-like"/>
    <property type="match status" value="1"/>
</dbReference>
<organism evidence="3 4">
    <name type="scientific">Candidatus Termititenax persephonae</name>
    <dbReference type="NCBI Taxonomy" id="2218525"/>
    <lineage>
        <taxon>Bacteria</taxon>
        <taxon>Bacillati</taxon>
        <taxon>Candidatus Margulisiibacteriota</taxon>
        <taxon>Candidatus Termititenacia</taxon>
        <taxon>Candidatus Termititenacales</taxon>
        <taxon>Candidatus Termititenacaceae</taxon>
        <taxon>Candidatus Termititenax</taxon>
    </lineage>
</organism>
<sequence>MTKVLQVRLDSETKAAADRLYADLGLDTSTAVRMFLQASLQTNGLPFAVKRAFNPETEAAMQEARDIAAGKIKAKGYKSVEKMFAELDAEMARE</sequence>
<dbReference type="GO" id="GO:0015643">
    <property type="term" value="F:toxic substance binding"/>
    <property type="evidence" value="ECO:0007669"/>
    <property type="project" value="InterPro"/>
</dbReference>
<dbReference type="PANTHER" id="PTHR38781">
    <property type="entry name" value="ANTITOXIN DINJ-RELATED"/>
    <property type="match status" value="1"/>
</dbReference>
<keyword evidence="2" id="KW-1277">Toxin-antitoxin system</keyword>
<dbReference type="Proteomes" id="UP000275925">
    <property type="component" value="Unassembled WGS sequence"/>
</dbReference>
<dbReference type="InterPro" id="IPR013321">
    <property type="entry name" value="Arc_rbn_hlx_hlx"/>
</dbReference>
<dbReference type="InterPro" id="IPR007337">
    <property type="entry name" value="RelB/DinJ"/>
</dbReference>
<dbReference type="Pfam" id="PF04221">
    <property type="entry name" value="RelB"/>
    <property type="match status" value="1"/>
</dbReference>
<comment type="similarity">
    <text evidence="1">Belongs to the RelB/DinJ antitoxin family.</text>
</comment>
<evidence type="ECO:0000256" key="1">
    <source>
        <dbReference type="ARBA" id="ARBA00010562"/>
    </source>
</evidence>
<reference evidence="3 4" key="1">
    <citation type="journal article" date="2019" name="ISME J.">
        <title>Genome analyses of uncultured TG2/ZB3 bacteria in 'Margulisbacteria' specifically attached to ectosymbiotic spirochetes of protists in the termite gut.</title>
        <authorList>
            <person name="Utami Y.D."/>
            <person name="Kuwahara H."/>
            <person name="Igai K."/>
            <person name="Murakami T."/>
            <person name="Sugaya K."/>
            <person name="Morikawa T."/>
            <person name="Nagura Y."/>
            <person name="Yuki M."/>
            <person name="Deevong P."/>
            <person name="Inoue T."/>
            <person name="Kihara K."/>
            <person name="Lo N."/>
            <person name="Yamada A."/>
            <person name="Ohkuma M."/>
            <person name="Hongoh Y."/>
        </authorList>
    </citation>
    <scope>NUCLEOTIDE SEQUENCE [LARGE SCALE GENOMIC DNA]</scope>
    <source>
        <strain evidence="3">NkOx7-02</strain>
    </source>
</reference>
<gene>
    <name evidence="3" type="primary">relB</name>
    <name evidence="3" type="ORF">NO2_1577</name>
</gene>
<keyword evidence="4" id="KW-1185">Reference proteome</keyword>
<accession>A0A388TJD4</accession>
<dbReference type="EMBL" id="BGZO01000120">
    <property type="protein sequence ID" value="GBR77146.1"/>
    <property type="molecule type" value="Genomic_DNA"/>
</dbReference>
<dbReference type="NCBIfam" id="TIGR02384">
    <property type="entry name" value="RelB_DinJ"/>
    <property type="match status" value="1"/>
</dbReference>
<dbReference type="GO" id="GO:0044010">
    <property type="term" value="P:single-species biofilm formation"/>
    <property type="evidence" value="ECO:0007669"/>
    <property type="project" value="InterPro"/>
</dbReference>
<dbReference type="GO" id="GO:0006351">
    <property type="term" value="P:DNA-templated transcription"/>
    <property type="evidence" value="ECO:0007669"/>
    <property type="project" value="TreeGrafter"/>
</dbReference>